<evidence type="ECO:0000313" key="1">
    <source>
        <dbReference type="EMBL" id="MFL2028334.1"/>
    </source>
</evidence>
<evidence type="ECO:0000313" key="2">
    <source>
        <dbReference type="Proteomes" id="UP001625389"/>
    </source>
</evidence>
<reference evidence="1 2" key="1">
    <citation type="submission" date="2024-08" db="EMBL/GenBank/DDBJ databases">
        <authorList>
            <person name="Arias E."/>
        </authorList>
    </citation>
    <scope>NUCLEOTIDE SEQUENCE [LARGE SCALE GENOMIC DNA]</scope>
    <source>
        <strain evidence="1 2">FAM 25317</strain>
    </source>
</reference>
<gene>
    <name evidence="1" type="ORF">ACEN34_01755</name>
</gene>
<name>A0ABW8U8X9_9LACO</name>
<organism evidence="1 2">
    <name type="scientific">Loigolactobacillus zhaoyuanensis</name>
    <dbReference type="NCBI Taxonomy" id="2486017"/>
    <lineage>
        <taxon>Bacteria</taxon>
        <taxon>Bacillati</taxon>
        <taxon>Bacillota</taxon>
        <taxon>Bacilli</taxon>
        <taxon>Lactobacillales</taxon>
        <taxon>Lactobacillaceae</taxon>
        <taxon>Loigolactobacillus</taxon>
    </lineage>
</organism>
<proteinExistence type="predicted"/>
<sequence>MKTTLLDYLAAQVADYAGEGQLELNWDKKEHVFELTMNLTAQNKAGQSITDAAGQLSAQNKIDFQDQILFYDEKRLDPVAFADDYLALIPFAGKRGLARQTIDGLFAYLPNLLADGLSDLTDFLNDDTVTTFGLKWQPAIFEQQVAKQGTVTSADYLGYPRY</sequence>
<dbReference type="Proteomes" id="UP001625389">
    <property type="component" value="Unassembled WGS sequence"/>
</dbReference>
<protein>
    <submittedName>
        <fullName evidence="1">DUF3013 family protein</fullName>
    </submittedName>
</protein>
<keyword evidence="2" id="KW-1185">Reference proteome</keyword>
<dbReference type="Gene3D" id="3.40.50.11250">
    <property type="entry name" value="Protein of unknown function DUF3013"/>
    <property type="match status" value="1"/>
</dbReference>
<dbReference type="Pfam" id="PF11217">
    <property type="entry name" value="DUF3013"/>
    <property type="match status" value="1"/>
</dbReference>
<dbReference type="EMBL" id="JBGQPK010000003">
    <property type="protein sequence ID" value="MFL2028334.1"/>
    <property type="molecule type" value="Genomic_DNA"/>
</dbReference>
<comment type="caution">
    <text evidence="1">The sequence shown here is derived from an EMBL/GenBank/DDBJ whole genome shotgun (WGS) entry which is preliminary data.</text>
</comment>
<dbReference type="RefSeq" id="WP_407136816.1">
    <property type="nucleotide sequence ID" value="NZ_JBGQPK010000003.1"/>
</dbReference>
<dbReference type="InterPro" id="IPR021380">
    <property type="entry name" value="DUF3013"/>
</dbReference>
<accession>A0ABW8U8X9</accession>